<dbReference type="PANTHER" id="PTHR33175:SF2">
    <property type="entry name" value="INTEGRATION HOST FACTOR SUBUNIT ALPHA"/>
    <property type="match status" value="1"/>
</dbReference>
<dbReference type="InterPro" id="IPR000119">
    <property type="entry name" value="Hist_DNA-bd"/>
</dbReference>
<protein>
    <submittedName>
        <fullName evidence="2">DNA-binding protein HU</fullName>
    </submittedName>
</protein>
<evidence type="ECO:0000256" key="1">
    <source>
        <dbReference type="RuleBase" id="RU003939"/>
    </source>
</evidence>
<dbReference type="AlphaFoldDB" id="A0A1V5SDP6"/>
<gene>
    <name evidence="2" type="ORF">BWY43_00393</name>
</gene>
<dbReference type="GO" id="GO:0003677">
    <property type="term" value="F:DNA binding"/>
    <property type="evidence" value="ECO:0007669"/>
    <property type="project" value="UniProtKB-KW"/>
</dbReference>
<sequence>MAKKSTTFKEVVKILSNKQKISKKEAENFLEVFFEEIKQELLKGNKVQLKDFGTFSTTTWKASEVYSIKKGEKQKMQIKTISFKPSIKIKDKIKSSQ</sequence>
<dbReference type="InterPro" id="IPR010992">
    <property type="entry name" value="IHF-like_DNA-bd_dom_sf"/>
</dbReference>
<accession>A0A1V5SDP6</accession>
<proteinExistence type="inferred from homology"/>
<name>A0A1V5SDP6_9BACT</name>
<dbReference type="SMART" id="SM00411">
    <property type="entry name" value="BHL"/>
    <property type="match status" value="1"/>
</dbReference>
<dbReference type="Pfam" id="PF00216">
    <property type="entry name" value="Bac_DNA_binding"/>
    <property type="match status" value="1"/>
</dbReference>
<reference evidence="2" key="1">
    <citation type="submission" date="2017-02" db="EMBL/GenBank/DDBJ databases">
        <title>Delving into the versatile metabolic prowess of the omnipresent phylum Bacteroidetes.</title>
        <authorList>
            <person name="Nobu M.K."/>
            <person name="Mei R."/>
            <person name="Narihiro T."/>
            <person name="Kuroda K."/>
            <person name="Liu W.-T."/>
        </authorList>
    </citation>
    <scope>NUCLEOTIDE SEQUENCE</scope>
    <source>
        <strain evidence="2">ADurb.Bin280</strain>
    </source>
</reference>
<comment type="caution">
    <text evidence="2">The sequence shown here is derived from an EMBL/GenBank/DDBJ whole genome shotgun (WGS) entry which is preliminary data.</text>
</comment>
<dbReference type="GO" id="GO:0005829">
    <property type="term" value="C:cytosol"/>
    <property type="evidence" value="ECO:0007669"/>
    <property type="project" value="TreeGrafter"/>
</dbReference>
<dbReference type="EMBL" id="MWBO01000025">
    <property type="protein sequence ID" value="OQA52659.1"/>
    <property type="molecule type" value="Genomic_DNA"/>
</dbReference>
<organism evidence="2">
    <name type="scientific">candidate division WS2 bacterium ADurb.Bin280</name>
    <dbReference type="NCBI Taxonomy" id="1852829"/>
    <lineage>
        <taxon>Bacteria</taxon>
        <taxon>candidate division WS2</taxon>
    </lineage>
</organism>
<evidence type="ECO:0000313" key="2">
    <source>
        <dbReference type="EMBL" id="OQA52659.1"/>
    </source>
</evidence>
<dbReference type="PANTHER" id="PTHR33175">
    <property type="entry name" value="DNA-BINDING PROTEIN HU"/>
    <property type="match status" value="1"/>
</dbReference>
<keyword evidence="2" id="KW-0238">DNA-binding</keyword>
<comment type="similarity">
    <text evidence="1">Belongs to the bacterial histone-like protein family.</text>
</comment>
<dbReference type="SUPFAM" id="SSF47729">
    <property type="entry name" value="IHF-like DNA-binding proteins"/>
    <property type="match status" value="1"/>
</dbReference>
<dbReference type="Proteomes" id="UP000485367">
    <property type="component" value="Unassembled WGS sequence"/>
</dbReference>
<dbReference type="Gene3D" id="4.10.520.10">
    <property type="entry name" value="IHF-like DNA-binding proteins"/>
    <property type="match status" value="1"/>
</dbReference>
<dbReference type="GO" id="GO:0030527">
    <property type="term" value="F:structural constituent of chromatin"/>
    <property type="evidence" value="ECO:0007669"/>
    <property type="project" value="InterPro"/>
</dbReference>